<keyword evidence="3" id="KW-1185">Reference proteome</keyword>
<feature type="region of interest" description="Disordered" evidence="1">
    <location>
        <begin position="1"/>
        <end position="46"/>
    </location>
</feature>
<proteinExistence type="predicted"/>
<dbReference type="HOGENOM" id="CLU_1176849_0_0_1"/>
<dbReference type="EnsemblPlants" id="Bo4g139400.1">
    <property type="protein sequence ID" value="Bo4g139400.1"/>
    <property type="gene ID" value="Bo4g139400"/>
</dbReference>
<organism evidence="2 3">
    <name type="scientific">Brassica oleracea var. oleracea</name>
    <dbReference type="NCBI Taxonomy" id="109376"/>
    <lineage>
        <taxon>Eukaryota</taxon>
        <taxon>Viridiplantae</taxon>
        <taxon>Streptophyta</taxon>
        <taxon>Embryophyta</taxon>
        <taxon>Tracheophyta</taxon>
        <taxon>Spermatophyta</taxon>
        <taxon>Magnoliopsida</taxon>
        <taxon>eudicotyledons</taxon>
        <taxon>Gunneridae</taxon>
        <taxon>Pentapetalae</taxon>
        <taxon>rosids</taxon>
        <taxon>malvids</taxon>
        <taxon>Brassicales</taxon>
        <taxon>Brassicaceae</taxon>
        <taxon>Brassiceae</taxon>
        <taxon>Brassica</taxon>
    </lineage>
</organism>
<feature type="region of interest" description="Disordered" evidence="1">
    <location>
        <begin position="203"/>
        <end position="236"/>
    </location>
</feature>
<evidence type="ECO:0000256" key="1">
    <source>
        <dbReference type="SAM" id="MobiDB-lite"/>
    </source>
</evidence>
<accession>A0A0D3BZZ3</accession>
<dbReference type="PANTHER" id="PTHR35717:SF1">
    <property type="entry name" value="OS05G0156200 PROTEIN"/>
    <property type="match status" value="1"/>
</dbReference>
<feature type="compositionally biased region" description="Low complexity" evidence="1">
    <location>
        <begin position="21"/>
        <end position="38"/>
    </location>
</feature>
<protein>
    <submittedName>
        <fullName evidence="2">Uncharacterized protein</fullName>
    </submittedName>
</protein>
<reference evidence="2 3" key="1">
    <citation type="journal article" date="2014" name="Genome Biol.">
        <title>Transcriptome and methylome profiling reveals relics of genome dominance in the mesopolyploid Brassica oleracea.</title>
        <authorList>
            <person name="Parkin I.A."/>
            <person name="Koh C."/>
            <person name="Tang H."/>
            <person name="Robinson S.J."/>
            <person name="Kagale S."/>
            <person name="Clarke W.E."/>
            <person name="Town C.D."/>
            <person name="Nixon J."/>
            <person name="Krishnakumar V."/>
            <person name="Bidwell S.L."/>
            <person name="Denoeud F."/>
            <person name="Belcram H."/>
            <person name="Links M.G."/>
            <person name="Just J."/>
            <person name="Clarke C."/>
            <person name="Bender T."/>
            <person name="Huebert T."/>
            <person name="Mason A.S."/>
            <person name="Pires J.C."/>
            <person name="Barker G."/>
            <person name="Moore J."/>
            <person name="Walley P.G."/>
            <person name="Manoli S."/>
            <person name="Batley J."/>
            <person name="Edwards D."/>
            <person name="Nelson M.N."/>
            <person name="Wang X."/>
            <person name="Paterson A.H."/>
            <person name="King G."/>
            <person name="Bancroft I."/>
            <person name="Chalhoub B."/>
            <person name="Sharpe A.G."/>
        </authorList>
    </citation>
    <scope>NUCLEOTIDE SEQUENCE</scope>
    <source>
        <strain evidence="2 3">cv. TO1000</strain>
    </source>
</reference>
<feature type="compositionally biased region" description="Basic and acidic residues" evidence="1">
    <location>
        <begin position="204"/>
        <end position="216"/>
    </location>
</feature>
<dbReference type="AlphaFoldDB" id="A0A0D3BZZ3"/>
<dbReference type="PANTHER" id="PTHR35717">
    <property type="entry name" value="OS05G0156200 PROTEIN"/>
    <property type="match status" value="1"/>
</dbReference>
<dbReference type="Proteomes" id="UP000032141">
    <property type="component" value="Chromosome C4"/>
</dbReference>
<evidence type="ECO:0000313" key="3">
    <source>
        <dbReference type="Proteomes" id="UP000032141"/>
    </source>
</evidence>
<dbReference type="STRING" id="109376.A0A0D3BZZ3"/>
<evidence type="ECO:0000313" key="2">
    <source>
        <dbReference type="EnsemblPlants" id="Bo4g139400.1"/>
    </source>
</evidence>
<reference evidence="2" key="2">
    <citation type="submission" date="2015-03" db="UniProtKB">
        <authorList>
            <consortium name="EnsemblPlants"/>
        </authorList>
    </citation>
    <scope>IDENTIFICATION</scope>
</reference>
<dbReference type="Gramene" id="Bo4g139400.1">
    <property type="protein sequence ID" value="Bo4g139400.1"/>
    <property type="gene ID" value="Bo4g139400"/>
</dbReference>
<name>A0A0D3BZZ3_BRAOL</name>
<sequence length="236" mass="26317">MYSISDSGKPETRNLNMGPKSRSTPISASSLASSASPSGKRARDPEDEVYLDNVCSQKRYLSKVCLSLILDRLALLNGLTVGDSGSVNMLDSPSHSETFLYPNNHRNRTSYLYDMDRDDEQCLARIHERSYAENSASYEIIEDMFEKASTKRQIKGMPLIRHLQALYRSLCTWADLQILTISQHLGRRRAVMMMEMHVNISGHTKVDVGGNDREESPTIGTASPSSSKVVKKAKIA</sequence>